<gene>
    <name evidence="1" type="ORF">NBZ79_12170</name>
</gene>
<protein>
    <submittedName>
        <fullName evidence="1">Uncharacterized protein</fullName>
    </submittedName>
</protein>
<evidence type="ECO:0000313" key="2">
    <source>
        <dbReference type="Proteomes" id="UP001056291"/>
    </source>
</evidence>
<keyword evidence="2" id="KW-1185">Reference proteome</keyword>
<sequence length="133" mass="14815">MDPRAGGELRGGQSAFFALAADRLKSWVRHQLWMAEDLGGGVTRRAVYQKAGRAKPGAAAQLPACLQHVSNWWLALLPFYGRREIPGAIPPSQLAMDVETRFGMLPNMFEINLLQDLFEMSLKCMDAGLKERK</sequence>
<accession>A0ABY4VZ23</accession>
<proteinExistence type="predicted"/>
<dbReference type="EMBL" id="CP098747">
    <property type="protein sequence ID" value="USG59932.1"/>
    <property type="molecule type" value="Genomic_DNA"/>
</dbReference>
<name>A0ABY4VZ23_9PROT</name>
<reference evidence="1" key="1">
    <citation type="submission" date="2022-06" db="EMBL/GenBank/DDBJ databases">
        <title>Sneathiella actinostolidae sp. nov., isolated from a sea anemonein the Western Pacific Ocean.</title>
        <authorList>
            <person name="Wei M.J."/>
        </authorList>
    </citation>
    <scope>NUCLEOTIDE SEQUENCE</scope>
    <source>
        <strain evidence="1">PHK-P5</strain>
    </source>
</reference>
<evidence type="ECO:0000313" key="1">
    <source>
        <dbReference type="EMBL" id="USG59932.1"/>
    </source>
</evidence>
<organism evidence="1 2">
    <name type="scientific">Sneathiella marina</name>
    <dbReference type="NCBI Taxonomy" id="2950108"/>
    <lineage>
        <taxon>Bacteria</taxon>
        <taxon>Pseudomonadati</taxon>
        <taxon>Pseudomonadota</taxon>
        <taxon>Alphaproteobacteria</taxon>
        <taxon>Sneathiellales</taxon>
        <taxon>Sneathiellaceae</taxon>
        <taxon>Sneathiella</taxon>
    </lineage>
</organism>
<dbReference type="RefSeq" id="WP_251932702.1">
    <property type="nucleotide sequence ID" value="NZ_CP098747.1"/>
</dbReference>
<dbReference type="Proteomes" id="UP001056291">
    <property type="component" value="Chromosome"/>
</dbReference>